<evidence type="ECO:0000313" key="1">
    <source>
        <dbReference type="EMBL" id="CAH6721266.1"/>
    </source>
</evidence>
<name>A0ACA9Y8B0_9ASCO</name>
<proteinExistence type="predicted"/>
<sequence>MENEPYKIETRRKYNHIDNKIRLLKKYGDLNTVFNFSDIQQFVANYQRSSSDEVLDLVYENEETELSFECYIPENVEDVLGYVDPQKPSLVRIHEIDYTELMEYTRLDMKSFNNEIESIKTLIIDEEGFEDFDKKVIDQYKVKSLRCEVNPMTSLKNLDDVKIPISLKLFGDFELHKPVCKTTVSLQFTCVDETVIQDLSYLHDLEELTIDVIHEKVTDFDVKFPESLKELRIRCDHEFVYKKSHNQPNVLRFPKGLKLLVLQNMKIPKDTDLGSSLEELGLINSTDGLDFPPNLKKGKFCYYHPSEPQIPHDLEELSLFLKDTSAPDLEKFSNLKKLSIEAGGADPSNIKLPENLEILVLRDNTNIYTLNDNLIDLAMNAPTDSKTLQTKSFPASLKYAQLTDCDLKWVNDLPSTLEFLEIEGGHSWETEFTFPSGLKALKLRDKSLGDELTLPENLQLFTGFGFNVSQGFINKLPKGLDILSLSNSPWGDDDTFIFDFSDYQLTDLELGFPSSSIEKLILPGTLKTLSLPNCDLNDLEFLDTSKVTKVYATFEMEETKVFSN</sequence>
<reference evidence="1" key="1">
    <citation type="submission" date="2022-06" db="EMBL/GenBank/DDBJ databases">
        <authorList>
            <person name="Legras J.-L."/>
            <person name="Devillers H."/>
            <person name="Grondin C."/>
        </authorList>
    </citation>
    <scope>NUCLEOTIDE SEQUENCE</scope>
    <source>
        <strain evidence="1">CLIB 1444</strain>
    </source>
</reference>
<evidence type="ECO:0000313" key="2">
    <source>
        <dbReference type="Proteomes" id="UP001152531"/>
    </source>
</evidence>
<comment type="caution">
    <text evidence="1">The sequence shown here is derived from an EMBL/GenBank/DDBJ whole genome shotgun (WGS) entry which is preliminary data.</text>
</comment>
<dbReference type="Proteomes" id="UP001152531">
    <property type="component" value="Unassembled WGS sequence"/>
</dbReference>
<keyword evidence="2" id="KW-1185">Reference proteome</keyword>
<dbReference type="EMBL" id="CALSDN010000005">
    <property type="protein sequence ID" value="CAH6721266.1"/>
    <property type="molecule type" value="Genomic_DNA"/>
</dbReference>
<gene>
    <name evidence="1" type="ORF">CLIB1444_05S07272</name>
</gene>
<organism evidence="1 2">
    <name type="scientific">[Candida] jaroonii</name>
    <dbReference type="NCBI Taxonomy" id="467808"/>
    <lineage>
        <taxon>Eukaryota</taxon>
        <taxon>Fungi</taxon>
        <taxon>Dikarya</taxon>
        <taxon>Ascomycota</taxon>
        <taxon>Saccharomycotina</taxon>
        <taxon>Pichiomycetes</taxon>
        <taxon>Debaryomycetaceae</taxon>
        <taxon>Yamadazyma</taxon>
    </lineage>
</organism>
<accession>A0ACA9Y8B0</accession>
<protein>
    <submittedName>
        <fullName evidence="1">Uncharacterized protein</fullName>
    </submittedName>
</protein>